<organism evidence="2 3">
    <name type="scientific">Thermophagus xiamenensis</name>
    <dbReference type="NCBI Taxonomy" id="385682"/>
    <lineage>
        <taxon>Bacteria</taxon>
        <taxon>Pseudomonadati</taxon>
        <taxon>Bacteroidota</taxon>
        <taxon>Bacteroidia</taxon>
        <taxon>Marinilabiliales</taxon>
        <taxon>Marinilabiliaceae</taxon>
        <taxon>Thermophagus</taxon>
    </lineage>
</organism>
<feature type="transmembrane region" description="Helical" evidence="1">
    <location>
        <begin position="20"/>
        <end position="42"/>
    </location>
</feature>
<proteinExistence type="predicted"/>
<dbReference type="EMBL" id="FONA01000007">
    <property type="protein sequence ID" value="SFE12268.1"/>
    <property type="molecule type" value="Genomic_DNA"/>
</dbReference>
<name>A0A1I1XZT3_9BACT</name>
<reference evidence="2 3" key="1">
    <citation type="submission" date="2016-10" db="EMBL/GenBank/DDBJ databases">
        <authorList>
            <person name="de Groot N.N."/>
        </authorList>
    </citation>
    <scope>NUCLEOTIDE SEQUENCE [LARGE SCALE GENOMIC DNA]</scope>
    <source>
        <strain evidence="2 3">DSM 19012</strain>
    </source>
</reference>
<sequence>MDGSKNAYIVRHRLDFKNKFTDCSIGVMLFLKNLSFCLLLFFSSCTEYIDIELETTSKRLVVEGMVMSDQEYHYVRLTQSIPFLSDTISPPVSGATVMLSDGDRNEYLSESDEYPGYYISLGGIVGQPGKTYSLFISEVDINGDGEDEVYSASCYMPSVTQPDSIRIVYDDSWEVWKVLLYAKDNPDTDDYYLFRIFKNRTLISDRLGEYSVVSDQFFDGGVANGVWVQSIADSEDHEVFSVGDVITLQMCGITKEYFEFIEAVQEENRFRYPLFSGPPANAEGNITNGGLGFFAAFSAKYATFEFDETNLVK</sequence>
<evidence type="ECO:0000313" key="3">
    <source>
        <dbReference type="Proteomes" id="UP000181976"/>
    </source>
</evidence>
<dbReference type="Pfam" id="PF14054">
    <property type="entry name" value="DUF4249"/>
    <property type="match status" value="1"/>
</dbReference>
<dbReference type="AlphaFoldDB" id="A0A1I1XZT3"/>
<protein>
    <recommendedName>
        <fullName evidence="4">DUF4249 domain-containing protein</fullName>
    </recommendedName>
</protein>
<gene>
    <name evidence="2" type="ORF">SAMN05444380_10710</name>
</gene>
<dbReference type="InParanoid" id="A0A1I1XZT3"/>
<evidence type="ECO:0000256" key="1">
    <source>
        <dbReference type="SAM" id="Phobius"/>
    </source>
</evidence>
<dbReference type="InterPro" id="IPR025345">
    <property type="entry name" value="DUF4249"/>
</dbReference>
<dbReference type="OrthoDB" id="1117670at2"/>
<keyword evidence="1" id="KW-1133">Transmembrane helix</keyword>
<keyword evidence="3" id="KW-1185">Reference proteome</keyword>
<keyword evidence="1" id="KW-0472">Membrane</keyword>
<dbReference type="Proteomes" id="UP000181976">
    <property type="component" value="Unassembled WGS sequence"/>
</dbReference>
<keyword evidence="1" id="KW-0812">Transmembrane</keyword>
<dbReference type="eggNOG" id="ENOG5033812">
    <property type="taxonomic scope" value="Bacteria"/>
</dbReference>
<dbReference type="STRING" id="385682.SAMN05444380_10710"/>
<evidence type="ECO:0000313" key="2">
    <source>
        <dbReference type="EMBL" id="SFE12268.1"/>
    </source>
</evidence>
<evidence type="ECO:0008006" key="4">
    <source>
        <dbReference type="Google" id="ProtNLM"/>
    </source>
</evidence>
<accession>A0A1I1XZT3</accession>